<keyword evidence="1" id="KW-0472">Membrane</keyword>
<dbReference type="EMBL" id="JAGGJA010000019">
    <property type="protein sequence ID" value="MCW9708944.1"/>
    <property type="molecule type" value="Genomic_DNA"/>
</dbReference>
<gene>
    <name evidence="2" type="ORF">J6I44_18940</name>
</gene>
<dbReference type="Pfam" id="PF14079">
    <property type="entry name" value="DUF4260"/>
    <property type="match status" value="1"/>
</dbReference>
<protein>
    <submittedName>
        <fullName evidence="2">DUF4260 domain-containing protein</fullName>
    </submittedName>
</protein>
<evidence type="ECO:0000256" key="1">
    <source>
        <dbReference type="SAM" id="Phobius"/>
    </source>
</evidence>
<reference evidence="2 3" key="1">
    <citation type="submission" date="2021-03" db="EMBL/GenBank/DDBJ databases">
        <title>Aliifodinibius sp. nov., a new bacterium isolated from saline soil.</title>
        <authorList>
            <person name="Galisteo C."/>
            <person name="De La Haba R."/>
            <person name="Sanchez-Porro C."/>
            <person name="Ventosa A."/>
        </authorList>
    </citation>
    <scope>NUCLEOTIDE SEQUENCE [LARGE SCALE GENOMIC DNA]</scope>
    <source>
        <strain evidence="2 3">1BSP15-2V2</strain>
    </source>
</reference>
<dbReference type="InterPro" id="IPR025356">
    <property type="entry name" value="DUF4260"/>
</dbReference>
<comment type="caution">
    <text evidence="2">The sequence shown here is derived from an EMBL/GenBank/DDBJ whole genome shotgun (WGS) entry which is preliminary data.</text>
</comment>
<feature type="transmembrane region" description="Helical" evidence="1">
    <location>
        <begin position="33"/>
        <end position="51"/>
    </location>
</feature>
<organism evidence="2 3">
    <name type="scientific">Fodinibius salsisoli</name>
    <dbReference type="NCBI Taxonomy" id="2820877"/>
    <lineage>
        <taxon>Bacteria</taxon>
        <taxon>Pseudomonadati</taxon>
        <taxon>Balneolota</taxon>
        <taxon>Balneolia</taxon>
        <taxon>Balneolales</taxon>
        <taxon>Balneolaceae</taxon>
        <taxon>Fodinibius</taxon>
    </lineage>
</organism>
<feature type="transmembrane region" description="Helical" evidence="1">
    <location>
        <begin position="63"/>
        <end position="84"/>
    </location>
</feature>
<proteinExistence type="predicted"/>
<dbReference type="Proteomes" id="UP001207918">
    <property type="component" value="Unassembled WGS sequence"/>
</dbReference>
<evidence type="ECO:0000313" key="3">
    <source>
        <dbReference type="Proteomes" id="UP001207918"/>
    </source>
</evidence>
<keyword evidence="1" id="KW-1133">Transmembrane helix</keyword>
<name>A0ABT3PSX6_9BACT</name>
<accession>A0ABT3PSX6</accession>
<sequence length="122" mass="13843">MKLFSMRTLLRLEEVGIFCFSIFLFSLTDFSWWWFPLLILLPDIGMIGYLLNPKIGASIYNLFHHMGIAVVIYLAGYFAAISLLELTGVILLGHAALDRIFGFGLKYPDSFKHTHLGRIGTN</sequence>
<keyword evidence="3" id="KW-1185">Reference proteome</keyword>
<keyword evidence="1" id="KW-0812">Transmembrane</keyword>
<evidence type="ECO:0000313" key="2">
    <source>
        <dbReference type="EMBL" id="MCW9708944.1"/>
    </source>
</evidence>